<gene>
    <name evidence="8" type="ORF">I7I51_06403</name>
</gene>
<feature type="transmembrane region" description="Helical" evidence="6">
    <location>
        <begin position="36"/>
        <end position="64"/>
    </location>
</feature>
<evidence type="ECO:0000256" key="2">
    <source>
        <dbReference type="ARBA" id="ARBA00022692"/>
    </source>
</evidence>
<dbReference type="InterPro" id="IPR036259">
    <property type="entry name" value="MFS_trans_sf"/>
</dbReference>
<dbReference type="PANTHER" id="PTHR23502:SF60">
    <property type="entry name" value="MAJOR FACILITATOR SUPERFAMILY (MFS) PROFILE DOMAIN-CONTAINING PROTEIN-RELATED"/>
    <property type="match status" value="1"/>
</dbReference>
<feature type="compositionally biased region" description="Polar residues" evidence="5">
    <location>
        <begin position="1"/>
        <end position="12"/>
    </location>
</feature>
<feature type="region of interest" description="Disordered" evidence="5">
    <location>
        <begin position="1"/>
        <end position="22"/>
    </location>
</feature>
<accession>A0A8A1MG17</accession>
<feature type="transmembrane region" description="Helical" evidence="6">
    <location>
        <begin position="99"/>
        <end position="123"/>
    </location>
</feature>
<dbReference type="OrthoDB" id="6770063at2759"/>
<dbReference type="PANTHER" id="PTHR23502">
    <property type="entry name" value="MAJOR FACILITATOR SUPERFAMILY"/>
    <property type="match status" value="1"/>
</dbReference>
<dbReference type="Proteomes" id="UP000663671">
    <property type="component" value="Chromosome 3"/>
</dbReference>
<keyword evidence="4 6" id="KW-0472">Membrane</keyword>
<evidence type="ECO:0000256" key="1">
    <source>
        <dbReference type="ARBA" id="ARBA00004141"/>
    </source>
</evidence>
<keyword evidence="3 6" id="KW-1133">Transmembrane helix</keyword>
<dbReference type="InterPro" id="IPR011701">
    <property type="entry name" value="MFS"/>
</dbReference>
<protein>
    <submittedName>
        <fullName evidence="8">Polyamine transporter 1</fullName>
    </submittedName>
</protein>
<dbReference type="VEuPathDB" id="FungiDB:I7I51_06403"/>
<dbReference type="SUPFAM" id="SSF103473">
    <property type="entry name" value="MFS general substrate transporter"/>
    <property type="match status" value="1"/>
</dbReference>
<dbReference type="Pfam" id="PF07690">
    <property type="entry name" value="MFS_1"/>
    <property type="match status" value="1"/>
</dbReference>
<dbReference type="GO" id="GO:0016020">
    <property type="term" value="C:membrane"/>
    <property type="evidence" value="ECO:0007669"/>
    <property type="project" value="UniProtKB-SubCell"/>
</dbReference>
<evidence type="ECO:0000313" key="8">
    <source>
        <dbReference type="EMBL" id="QSS65558.1"/>
    </source>
</evidence>
<dbReference type="GO" id="GO:0022857">
    <property type="term" value="F:transmembrane transporter activity"/>
    <property type="evidence" value="ECO:0007669"/>
    <property type="project" value="InterPro"/>
</dbReference>
<comment type="subcellular location">
    <subcellularLocation>
        <location evidence="1">Membrane</location>
        <topology evidence="1">Multi-pass membrane protein</topology>
    </subcellularLocation>
</comment>
<sequence>MGLSQTQSQSKDPNLVTWSGPEDPENPLNWSHPAKWAAVLIVSSFTFISPVSSTMVAPALAAIGKEFGITSSMEQVLVMSIFLLAYAVGPFLLGPLSEIFGRVVVLQLANLFYLVFNAACGFAQNKQQILAFRFLSGLGGSAPQAACISSFRPNLLAHSWAEESLAIVGELRSVESPSQYTVWLRLLAPLLALLEFRPWLSYSSRRLMRLNFWRIKPKNYDGALETMHCGPNGKWKTVHLVCCCAKASSGRSSCSVHSQQFKPSRYTERIYMASCIWSYPHFP</sequence>
<evidence type="ECO:0000256" key="3">
    <source>
        <dbReference type="ARBA" id="ARBA00022989"/>
    </source>
</evidence>
<evidence type="ECO:0000259" key="7">
    <source>
        <dbReference type="PROSITE" id="PS50850"/>
    </source>
</evidence>
<dbReference type="EMBL" id="CP069115">
    <property type="protein sequence ID" value="QSS65558.1"/>
    <property type="molecule type" value="Genomic_DNA"/>
</dbReference>
<dbReference type="Gene3D" id="1.20.1720.10">
    <property type="entry name" value="Multidrug resistance protein D"/>
    <property type="match status" value="1"/>
</dbReference>
<proteinExistence type="predicted"/>
<reference evidence="8" key="1">
    <citation type="submission" date="2021-01" db="EMBL/GenBank/DDBJ databases">
        <title>Chromosome-level genome assembly of a human fungal pathogen reveals clustering of transcriptionally co-regulated genes.</title>
        <authorList>
            <person name="Voorhies M."/>
            <person name="Cohen S."/>
            <person name="Shea T.P."/>
            <person name="Petrus S."/>
            <person name="Munoz J.F."/>
            <person name="Poplawski S."/>
            <person name="Goldman W.E."/>
            <person name="Michael T."/>
            <person name="Cuomo C.A."/>
            <person name="Sil A."/>
            <person name="Beyhan S."/>
        </authorList>
    </citation>
    <scope>NUCLEOTIDE SEQUENCE</scope>
    <source>
        <strain evidence="8">WU24</strain>
    </source>
</reference>
<feature type="transmembrane region" description="Helical" evidence="6">
    <location>
        <begin position="76"/>
        <end position="93"/>
    </location>
</feature>
<evidence type="ECO:0000256" key="5">
    <source>
        <dbReference type="SAM" id="MobiDB-lite"/>
    </source>
</evidence>
<dbReference type="PROSITE" id="PS50850">
    <property type="entry name" value="MFS"/>
    <property type="match status" value="1"/>
</dbReference>
<dbReference type="InterPro" id="IPR020846">
    <property type="entry name" value="MFS_dom"/>
</dbReference>
<organism evidence="8 9">
    <name type="scientific">Ajellomyces capsulatus</name>
    <name type="common">Darling's disease fungus</name>
    <name type="synonym">Histoplasma capsulatum</name>
    <dbReference type="NCBI Taxonomy" id="5037"/>
    <lineage>
        <taxon>Eukaryota</taxon>
        <taxon>Fungi</taxon>
        <taxon>Dikarya</taxon>
        <taxon>Ascomycota</taxon>
        <taxon>Pezizomycotina</taxon>
        <taxon>Eurotiomycetes</taxon>
        <taxon>Eurotiomycetidae</taxon>
        <taxon>Onygenales</taxon>
        <taxon>Ajellomycetaceae</taxon>
        <taxon>Histoplasma</taxon>
    </lineage>
</organism>
<feature type="domain" description="Major facilitator superfamily (MFS) profile" evidence="7">
    <location>
        <begin position="38"/>
        <end position="283"/>
    </location>
</feature>
<name>A0A8A1MG17_AJECA</name>
<evidence type="ECO:0000256" key="4">
    <source>
        <dbReference type="ARBA" id="ARBA00023136"/>
    </source>
</evidence>
<evidence type="ECO:0000256" key="6">
    <source>
        <dbReference type="SAM" id="Phobius"/>
    </source>
</evidence>
<evidence type="ECO:0000313" key="9">
    <source>
        <dbReference type="Proteomes" id="UP000663671"/>
    </source>
</evidence>
<keyword evidence="2 6" id="KW-0812">Transmembrane</keyword>
<dbReference type="AlphaFoldDB" id="A0A8A1MG17"/>